<dbReference type="InterPro" id="IPR045444">
    <property type="entry name" value="DUF6503"/>
</dbReference>
<dbReference type="Pfam" id="PF20113">
    <property type="entry name" value="DUF6503"/>
    <property type="match status" value="1"/>
</dbReference>
<comment type="caution">
    <text evidence="2">The sequence shown here is derived from an EMBL/GenBank/DDBJ whole genome shotgun (WGS) entry which is preliminary data.</text>
</comment>
<keyword evidence="1" id="KW-0732">Signal</keyword>
<reference evidence="3" key="1">
    <citation type="journal article" date="2019" name="Int. J. Syst. Evol. Microbiol.">
        <title>The Global Catalogue of Microorganisms (GCM) 10K type strain sequencing project: providing services to taxonomists for standard genome sequencing and annotation.</title>
        <authorList>
            <consortium name="The Broad Institute Genomics Platform"/>
            <consortium name="The Broad Institute Genome Sequencing Center for Infectious Disease"/>
            <person name="Wu L."/>
            <person name="Ma J."/>
        </authorList>
    </citation>
    <scope>NUCLEOTIDE SEQUENCE [LARGE SCALE GENOMIC DNA]</scope>
    <source>
        <strain evidence="3">JCM 31319</strain>
    </source>
</reference>
<name>A0ABW3SNF1_9BACT</name>
<keyword evidence="3" id="KW-1185">Reference proteome</keyword>
<dbReference type="RefSeq" id="WP_377525893.1">
    <property type="nucleotide sequence ID" value="NZ_JBHTLD010000062.1"/>
</dbReference>
<protein>
    <submittedName>
        <fullName evidence="2">DUF6503 family protein</fullName>
    </submittedName>
</protein>
<gene>
    <name evidence="2" type="ORF">ACFQ2O_08870</name>
</gene>
<evidence type="ECO:0000256" key="1">
    <source>
        <dbReference type="SAM" id="SignalP"/>
    </source>
</evidence>
<organism evidence="2 3">
    <name type="scientific">Pontibacter rugosus</name>
    <dbReference type="NCBI Taxonomy" id="1745966"/>
    <lineage>
        <taxon>Bacteria</taxon>
        <taxon>Pseudomonadati</taxon>
        <taxon>Bacteroidota</taxon>
        <taxon>Cytophagia</taxon>
        <taxon>Cytophagales</taxon>
        <taxon>Hymenobacteraceae</taxon>
        <taxon>Pontibacter</taxon>
    </lineage>
</organism>
<feature type="chain" id="PRO_5045379223" evidence="1">
    <location>
        <begin position="26"/>
        <end position="245"/>
    </location>
</feature>
<proteinExistence type="predicted"/>
<sequence>MASHKLLKSLLCLFLLTLPLWTASAQQSDAKAIADKVMKNMGGQKNWNNTRYLAWTFNDQYQIWDKAQNRFRWEKDSLIAVIDTQTKDGKVYVAGQEIVEPAEKQKMLDRAYALWINNSYWLVMPFKLQDPGVALKHVGEGETIDGAKADILQMTFEEVGLTPQNKYHVWVDRDKGLVTQWAFFRKFDDAEPAFTRRWSNYQDYGKIKLASDRSNPQSDFELFHIAAPANVPDKVFNSPVPVEKL</sequence>
<evidence type="ECO:0000313" key="2">
    <source>
        <dbReference type="EMBL" id="MFD1186314.1"/>
    </source>
</evidence>
<accession>A0ABW3SNF1</accession>
<feature type="signal peptide" evidence="1">
    <location>
        <begin position="1"/>
        <end position="25"/>
    </location>
</feature>
<evidence type="ECO:0000313" key="3">
    <source>
        <dbReference type="Proteomes" id="UP001597094"/>
    </source>
</evidence>
<dbReference type="EMBL" id="JBHTLD010000062">
    <property type="protein sequence ID" value="MFD1186314.1"/>
    <property type="molecule type" value="Genomic_DNA"/>
</dbReference>
<dbReference type="Proteomes" id="UP001597094">
    <property type="component" value="Unassembled WGS sequence"/>
</dbReference>